<dbReference type="Gene3D" id="1.20.1280.50">
    <property type="match status" value="1"/>
</dbReference>
<proteinExistence type="predicted"/>
<name>A0A0H2S2D8_9AGAM</name>
<dbReference type="OrthoDB" id="3172239at2759"/>
<protein>
    <submittedName>
        <fullName evidence="1">Uncharacterized protein</fullName>
    </submittedName>
</protein>
<organism evidence="1 2">
    <name type="scientific">Schizopora paradoxa</name>
    <dbReference type="NCBI Taxonomy" id="27342"/>
    <lineage>
        <taxon>Eukaryota</taxon>
        <taxon>Fungi</taxon>
        <taxon>Dikarya</taxon>
        <taxon>Basidiomycota</taxon>
        <taxon>Agaricomycotina</taxon>
        <taxon>Agaricomycetes</taxon>
        <taxon>Hymenochaetales</taxon>
        <taxon>Schizoporaceae</taxon>
        <taxon>Schizopora</taxon>
    </lineage>
</organism>
<dbReference type="InParanoid" id="A0A0H2S2D8"/>
<evidence type="ECO:0000313" key="1">
    <source>
        <dbReference type="EMBL" id="KLO18199.1"/>
    </source>
</evidence>
<dbReference type="InterPro" id="IPR032675">
    <property type="entry name" value="LRR_dom_sf"/>
</dbReference>
<dbReference type="EMBL" id="KQ085897">
    <property type="protein sequence ID" value="KLO18199.1"/>
    <property type="molecule type" value="Genomic_DNA"/>
</dbReference>
<accession>A0A0H2S2D8</accession>
<keyword evidence="2" id="KW-1185">Reference proteome</keyword>
<dbReference type="Gene3D" id="3.80.10.10">
    <property type="entry name" value="Ribonuclease Inhibitor"/>
    <property type="match status" value="1"/>
</dbReference>
<dbReference type="Proteomes" id="UP000053477">
    <property type="component" value="Unassembled WGS sequence"/>
</dbReference>
<sequence length="589" mass="66637">MAADAKHEDKILEGDAHEVLSSWIACKEAIPKHWKGDVETIKPMSHDDLQIFGVEGCHRLVSRARKASKRLTSLSNTLRQLASLIQVESEAAQENYEVVSNMCNLIILPNELLARIFHFIVNGDSSLENSIRSKAAITLSHVSRYFRDTALSCASLWSNISGRADLDLLCLSRSKDAPLDVAFAIDFTVGADVDPPEYELFFGQSVPNILPHSKHWRSLDIQFVSKDRGDQILDGNPQLLRAFREADVRKLESLCLRNINYHTEPNFYGYHEFHQWITPNLRHLTSVHFFPFTLPGLTNLTSLDITFFPGEISLVDVHKNLSRMEVIESFALKLEMGPIRDTSQKHSFAKLELSRVRNVRVEMESQRLGSIEKLKPFFSSLSFPKARDLHVKLLGYISKEMETPVSLYMEVGCVLQHSMQYPRVERFRLEAIDINIGPTETAYRFKARQGYFAFSIPLSLLPSLKHFTLRSNNYYLADVRDVSKTPKGKSLHAPALETITVQIALFAIAPTASLVEDILTNQKERCEWGKFRELVVIDDSQANGENGGKAMRVHTGDSALEWCKRRNIIGKVQFPAQLSGDIIVLIKCA</sequence>
<evidence type="ECO:0000313" key="2">
    <source>
        <dbReference type="Proteomes" id="UP000053477"/>
    </source>
</evidence>
<reference evidence="1 2" key="1">
    <citation type="submission" date="2015-04" db="EMBL/GenBank/DDBJ databases">
        <title>Complete genome sequence of Schizopora paradoxa KUC8140, a cosmopolitan wood degrader in East Asia.</title>
        <authorList>
            <consortium name="DOE Joint Genome Institute"/>
            <person name="Min B."/>
            <person name="Park H."/>
            <person name="Jang Y."/>
            <person name="Kim J.-J."/>
            <person name="Kim K.H."/>
            <person name="Pangilinan J."/>
            <person name="Lipzen A."/>
            <person name="Riley R."/>
            <person name="Grigoriev I.V."/>
            <person name="Spatafora J.W."/>
            <person name="Choi I.-G."/>
        </authorList>
    </citation>
    <scope>NUCLEOTIDE SEQUENCE [LARGE SCALE GENOMIC DNA]</scope>
    <source>
        <strain evidence="1 2">KUC8140</strain>
    </source>
</reference>
<gene>
    <name evidence="1" type="ORF">SCHPADRAFT_936460</name>
</gene>
<dbReference type="AlphaFoldDB" id="A0A0H2S2D8"/>